<dbReference type="Proteomes" id="UP000292958">
    <property type="component" value="Unassembled WGS sequence"/>
</dbReference>
<evidence type="ECO:0000256" key="1">
    <source>
        <dbReference type="ARBA" id="ARBA00004651"/>
    </source>
</evidence>
<comment type="caution">
    <text evidence="8">The sequence shown here is derived from an EMBL/GenBank/DDBJ whole genome shotgun (WGS) entry which is preliminary data.</text>
</comment>
<keyword evidence="6 7" id="KW-0472">Membrane</keyword>
<evidence type="ECO:0000256" key="3">
    <source>
        <dbReference type="ARBA" id="ARBA00022475"/>
    </source>
</evidence>
<feature type="transmembrane region" description="Helical" evidence="7">
    <location>
        <begin position="85"/>
        <end position="105"/>
    </location>
</feature>
<evidence type="ECO:0000256" key="4">
    <source>
        <dbReference type="ARBA" id="ARBA00022692"/>
    </source>
</evidence>
<organism evidence="8 9">
    <name type="scientific">Edaphobacter modestus</name>
    <dbReference type="NCBI Taxonomy" id="388466"/>
    <lineage>
        <taxon>Bacteria</taxon>
        <taxon>Pseudomonadati</taxon>
        <taxon>Acidobacteriota</taxon>
        <taxon>Terriglobia</taxon>
        <taxon>Terriglobales</taxon>
        <taxon>Acidobacteriaceae</taxon>
        <taxon>Edaphobacter</taxon>
    </lineage>
</organism>
<keyword evidence="5 7" id="KW-1133">Transmembrane helix</keyword>
<dbReference type="InterPro" id="IPR051907">
    <property type="entry name" value="DoxX-like_oxidoreductase"/>
</dbReference>
<keyword evidence="4 7" id="KW-0812">Transmembrane</keyword>
<dbReference type="RefSeq" id="WP_130424642.1">
    <property type="nucleotide sequence ID" value="NZ_SHKW01000003.1"/>
</dbReference>
<dbReference type="AlphaFoldDB" id="A0A4V2G314"/>
<dbReference type="PANTHER" id="PTHR33452">
    <property type="entry name" value="OXIDOREDUCTASE CATD-RELATED"/>
    <property type="match status" value="1"/>
</dbReference>
<evidence type="ECO:0000313" key="9">
    <source>
        <dbReference type="Proteomes" id="UP000292958"/>
    </source>
</evidence>
<evidence type="ECO:0000256" key="6">
    <source>
        <dbReference type="ARBA" id="ARBA00023136"/>
    </source>
</evidence>
<dbReference type="GO" id="GO:0005886">
    <property type="term" value="C:plasma membrane"/>
    <property type="evidence" value="ECO:0007669"/>
    <property type="project" value="UniProtKB-SubCell"/>
</dbReference>
<evidence type="ECO:0000256" key="2">
    <source>
        <dbReference type="ARBA" id="ARBA00006679"/>
    </source>
</evidence>
<evidence type="ECO:0000256" key="5">
    <source>
        <dbReference type="ARBA" id="ARBA00022989"/>
    </source>
</evidence>
<dbReference type="InterPro" id="IPR032808">
    <property type="entry name" value="DoxX"/>
</dbReference>
<reference evidence="8 9" key="1">
    <citation type="submission" date="2019-02" db="EMBL/GenBank/DDBJ databases">
        <title>Genomic Encyclopedia of Archaeal and Bacterial Type Strains, Phase II (KMG-II): from individual species to whole genera.</title>
        <authorList>
            <person name="Goeker M."/>
        </authorList>
    </citation>
    <scope>NUCLEOTIDE SEQUENCE [LARGE SCALE GENOMIC DNA]</scope>
    <source>
        <strain evidence="8 9">DSM 18101</strain>
    </source>
</reference>
<feature type="transmembrane region" description="Helical" evidence="7">
    <location>
        <begin position="117"/>
        <end position="142"/>
    </location>
</feature>
<sequence>MIEKMLHTDPDYALTFLRIIAGLIIFPYGMQKLFGWFGGPGIGGTLKDLDSRRIPRSIAWLIIVGQSFGSIALVAGFLGRISAGGLFIIFTGALIVHLPDGWAMNWFGEKRGEGIEYFVMLLSLLLIVIVRGSGAMSIDLWLTLRS</sequence>
<comment type="subcellular location">
    <subcellularLocation>
        <location evidence="1">Cell membrane</location>
        <topology evidence="1">Multi-pass membrane protein</topology>
    </subcellularLocation>
</comment>
<dbReference type="OrthoDB" id="346004at2"/>
<keyword evidence="3" id="KW-1003">Cell membrane</keyword>
<protein>
    <submittedName>
        <fullName evidence="8">Putative oxidoreductase</fullName>
    </submittedName>
</protein>
<evidence type="ECO:0000256" key="7">
    <source>
        <dbReference type="SAM" id="Phobius"/>
    </source>
</evidence>
<dbReference type="EMBL" id="SHKW01000003">
    <property type="protein sequence ID" value="RZU35316.1"/>
    <property type="molecule type" value="Genomic_DNA"/>
</dbReference>
<dbReference type="Pfam" id="PF07681">
    <property type="entry name" value="DoxX"/>
    <property type="match status" value="1"/>
</dbReference>
<feature type="transmembrane region" description="Helical" evidence="7">
    <location>
        <begin position="58"/>
        <end position="78"/>
    </location>
</feature>
<gene>
    <name evidence="8" type="ORF">BDD14_6091</name>
</gene>
<dbReference type="PANTHER" id="PTHR33452:SF1">
    <property type="entry name" value="INNER MEMBRANE PROTEIN YPHA-RELATED"/>
    <property type="match status" value="1"/>
</dbReference>
<evidence type="ECO:0000313" key="8">
    <source>
        <dbReference type="EMBL" id="RZU35316.1"/>
    </source>
</evidence>
<name>A0A4V2G314_9BACT</name>
<keyword evidence="9" id="KW-1185">Reference proteome</keyword>
<proteinExistence type="inferred from homology"/>
<accession>A0A4V2G314</accession>
<comment type="similarity">
    <text evidence="2">Belongs to the DoxX family.</text>
</comment>